<dbReference type="AlphaFoldDB" id="A0A1S8CVT6"/>
<comment type="caution">
    <text evidence="2">The sequence shown here is derived from an EMBL/GenBank/DDBJ whole genome shotgun (WGS) entry which is preliminary data.</text>
</comment>
<evidence type="ECO:0000256" key="1">
    <source>
        <dbReference type="SAM" id="Phobius"/>
    </source>
</evidence>
<sequence>MKKKDNLYHQKDQNVELSQKQVMAIYFLTVALFGFCAFMVLLSLIIFVSDGVSGDLAGSLVLAGLGSWFFTHLKSHYSLAGYKFKRLDIAFHDKLNSGFSGRQCLIIKTYPLAIGTTLCILNDTVIARTADGQLVLAIFSIFHWLPSAKDSIVLATDREVFKYLSDVGDNAMIRRLTTDYADTLS</sequence>
<gene>
    <name evidence="2" type="ORF">BKE30_04535</name>
</gene>
<keyword evidence="1" id="KW-1133">Transmembrane helix</keyword>
<evidence type="ECO:0000313" key="3">
    <source>
        <dbReference type="Proteomes" id="UP000192132"/>
    </source>
</evidence>
<evidence type="ECO:0000313" key="2">
    <source>
        <dbReference type="EMBL" id="ONG41427.1"/>
    </source>
</evidence>
<feature type="transmembrane region" description="Helical" evidence="1">
    <location>
        <begin position="21"/>
        <end position="48"/>
    </location>
</feature>
<proteinExistence type="predicted"/>
<protein>
    <submittedName>
        <fullName evidence="2">Uncharacterized protein</fullName>
    </submittedName>
</protein>
<keyword evidence="1" id="KW-0812">Transmembrane</keyword>
<dbReference type="RefSeq" id="WP_076877478.1">
    <property type="nucleotide sequence ID" value="NZ_MLCN01000009.1"/>
</dbReference>
<dbReference type="STRING" id="1907941.BKE30_04535"/>
<keyword evidence="1" id="KW-0472">Membrane</keyword>
<dbReference type="EMBL" id="MLCN01000009">
    <property type="protein sequence ID" value="ONG41427.1"/>
    <property type="molecule type" value="Genomic_DNA"/>
</dbReference>
<reference evidence="2 3" key="1">
    <citation type="submission" date="2016-10" db="EMBL/GenBank/DDBJ databases">
        <title>Draft Genome sequence of Alkanindiges sp. strain H1.</title>
        <authorList>
            <person name="Subhash Y."/>
            <person name="Lee S."/>
        </authorList>
    </citation>
    <scope>NUCLEOTIDE SEQUENCE [LARGE SCALE GENOMIC DNA]</scope>
    <source>
        <strain evidence="2 3">H1</strain>
    </source>
</reference>
<keyword evidence="3" id="KW-1185">Reference proteome</keyword>
<organism evidence="2 3">
    <name type="scientific">Alkanindiges hydrocarboniclasticus</name>
    <dbReference type="NCBI Taxonomy" id="1907941"/>
    <lineage>
        <taxon>Bacteria</taxon>
        <taxon>Pseudomonadati</taxon>
        <taxon>Pseudomonadota</taxon>
        <taxon>Gammaproteobacteria</taxon>
        <taxon>Moraxellales</taxon>
        <taxon>Moraxellaceae</taxon>
        <taxon>Alkanindiges</taxon>
    </lineage>
</organism>
<accession>A0A1S8CVT6</accession>
<name>A0A1S8CVT6_9GAMM</name>
<feature type="transmembrane region" description="Helical" evidence="1">
    <location>
        <begin position="54"/>
        <end position="73"/>
    </location>
</feature>
<dbReference type="Proteomes" id="UP000192132">
    <property type="component" value="Unassembled WGS sequence"/>
</dbReference>